<dbReference type="FunFam" id="3.40.50.1820:FF:000270">
    <property type="entry name" value="Alpha/beta-Hydrolases superfamily protein"/>
    <property type="match status" value="1"/>
</dbReference>
<feature type="domain" description="AB hydrolase-1" evidence="2">
    <location>
        <begin position="68"/>
        <end position="332"/>
    </location>
</feature>
<gene>
    <name evidence="3" type="ORF">ZIOFF_049781</name>
</gene>
<name>A0A8J5KT74_ZINOF</name>
<evidence type="ECO:0000256" key="1">
    <source>
        <dbReference type="SAM" id="SignalP"/>
    </source>
</evidence>
<evidence type="ECO:0000313" key="4">
    <source>
        <dbReference type="Proteomes" id="UP000734854"/>
    </source>
</evidence>
<dbReference type="PANTHER" id="PTHR45763:SF51">
    <property type="entry name" value="ALPHA_BETA-HYDROLASES SUPERFAMILY PROTEIN"/>
    <property type="match status" value="1"/>
</dbReference>
<keyword evidence="4" id="KW-1185">Reference proteome</keyword>
<dbReference type="AlphaFoldDB" id="A0A8J5KT74"/>
<reference evidence="3 4" key="1">
    <citation type="submission" date="2020-08" db="EMBL/GenBank/DDBJ databases">
        <title>Plant Genome Project.</title>
        <authorList>
            <person name="Zhang R.-G."/>
        </authorList>
    </citation>
    <scope>NUCLEOTIDE SEQUENCE [LARGE SCALE GENOMIC DNA]</scope>
    <source>
        <tissue evidence="3">Rhizome</tissue>
    </source>
</reference>
<dbReference type="Proteomes" id="UP000734854">
    <property type="component" value="Unassembled WGS sequence"/>
</dbReference>
<evidence type="ECO:0000313" key="3">
    <source>
        <dbReference type="EMBL" id="KAG6488538.1"/>
    </source>
</evidence>
<accession>A0A8J5KT74</accession>
<sequence>MLYARVAVALLLGFAAWVYKDFVQPPPPRICGRPLAPPVTAPRIVLNDGRHLAYKESGASKDEAKYKIIAVHGFDSTRDSFPASQELLVELGIYLLTFDRAGYGESDPNPKRSVKSEAFDIEELADKLEIGDKFYLASETRLLLINLRALNVFFIRLRGVALVVPAINYWWRSLPAETAAEAYGKLAKQDRWAFRIAHYLPFFFHGWMTQKWFDASAVSTGNPIVLSEEDKKIRERANKEEQITGFKKIARQQGAFESAYRDVMVVFSNWEFDPTDIVDPFPNNDGSVHIWQGSEDKIVQKEVQRYIAKRLPWIHYHEDPEAGHLFFYEEHWHRKILEELLIRHDYSGERNPIHKK</sequence>
<dbReference type="Gene3D" id="3.40.50.1820">
    <property type="entry name" value="alpha/beta hydrolase"/>
    <property type="match status" value="1"/>
</dbReference>
<protein>
    <recommendedName>
        <fullName evidence="2">AB hydrolase-1 domain-containing protein</fullName>
    </recommendedName>
</protein>
<dbReference type="Pfam" id="PF12697">
    <property type="entry name" value="Abhydrolase_6"/>
    <property type="match status" value="1"/>
</dbReference>
<comment type="caution">
    <text evidence="3">The sequence shown here is derived from an EMBL/GenBank/DDBJ whole genome shotgun (WGS) entry which is preliminary data.</text>
</comment>
<evidence type="ECO:0000259" key="2">
    <source>
        <dbReference type="Pfam" id="PF12697"/>
    </source>
</evidence>
<feature type="chain" id="PRO_5035291693" description="AB hydrolase-1 domain-containing protein" evidence="1">
    <location>
        <begin position="21"/>
        <end position="356"/>
    </location>
</feature>
<dbReference type="SUPFAM" id="SSF53474">
    <property type="entry name" value="alpha/beta-Hydrolases"/>
    <property type="match status" value="1"/>
</dbReference>
<proteinExistence type="predicted"/>
<organism evidence="3 4">
    <name type="scientific">Zingiber officinale</name>
    <name type="common">Ginger</name>
    <name type="synonym">Amomum zingiber</name>
    <dbReference type="NCBI Taxonomy" id="94328"/>
    <lineage>
        <taxon>Eukaryota</taxon>
        <taxon>Viridiplantae</taxon>
        <taxon>Streptophyta</taxon>
        <taxon>Embryophyta</taxon>
        <taxon>Tracheophyta</taxon>
        <taxon>Spermatophyta</taxon>
        <taxon>Magnoliopsida</taxon>
        <taxon>Liliopsida</taxon>
        <taxon>Zingiberales</taxon>
        <taxon>Zingiberaceae</taxon>
        <taxon>Zingiber</taxon>
    </lineage>
</organism>
<dbReference type="PANTHER" id="PTHR45763">
    <property type="entry name" value="HYDROLASE, ALPHA/BETA FOLD FAMILY PROTEIN, EXPRESSED-RELATED"/>
    <property type="match status" value="1"/>
</dbReference>
<keyword evidence="1" id="KW-0732">Signal</keyword>
<dbReference type="InterPro" id="IPR000073">
    <property type="entry name" value="AB_hydrolase_1"/>
</dbReference>
<dbReference type="EMBL" id="JACMSC010000014">
    <property type="protein sequence ID" value="KAG6488538.1"/>
    <property type="molecule type" value="Genomic_DNA"/>
</dbReference>
<dbReference type="InterPro" id="IPR029058">
    <property type="entry name" value="AB_hydrolase_fold"/>
</dbReference>
<feature type="signal peptide" evidence="1">
    <location>
        <begin position="1"/>
        <end position="20"/>
    </location>
</feature>